<dbReference type="STRING" id="995034.SAMN05216219_0056"/>
<keyword evidence="5" id="KW-1185">Reference proteome</keyword>
<accession>A0A1I4YAX5</accession>
<evidence type="ECO:0000256" key="1">
    <source>
        <dbReference type="ARBA" id="ARBA00022801"/>
    </source>
</evidence>
<dbReference type="AlphaFoldDB" id="A0A1I4YAX5"/>
<evidence type="ECO:0000313" key="5">
    <source>
        <dbReference type="Proteomes" id="UP000198867"/>
    </source>
</evidence>
<feature type="domain" description="Inosine/uridine-preferring nucleoside hydrolase" evidence="3">
    <location>
        <begin position="6"/>
        <end position="314"/>
    </location>
</feature>
<keyword evidence="2" id="KW-0326">Glycosidase</keyword>
<dbReference type="InterPro" id="IPR001910">
    <property type="entry name" value="Inosine/uridine_hydrolase_dom"/>
</dbReference>
<sequence>MEKTRIILDTDIGTYYDDAVAVMFAAQSPELQVEGVTVCYGDTHLRAQIAVKVLEIAGRSDIPVFKGIGVPMRDESLMFGFEGEGILEPGEEPTYSDQHAVDFMIETIMNNPGEITVVTLGTVSNIAHAIIKEPAVVDNIKELIMMAGVVVPIVDDKGVRRSPVEEYNFNNDKIAAELVLRSKMPMTLIPIDVTLGAPLLDEDLARIQASDSPIAKLTARIFELWPPQEKLIYTAVGIPTEHTALWLHDPLTVMHAFDRSLMTTYPLHIAAEYNQTPIEREMYLHNANGRQEMLRTNPKKLTANMDVALEVDGVAVSRLFADRLSAPIGMGLA</sequence>
<name>A0A1I4YAX5_9MICO</name>
<dbReference type="EMBL" id="FOVM01000001">
    <property type="protein sequence ID" value="SFN34730.1"/>
    <property type="molecule type" value="Genomic_DNA"/>
</dbReference>
<dbReference type="PANTHER" id="PTHR12304">
    <property type="entry name" value="INOSINE-URIDINE PREFERRING NUCLEOSIDE HYDROLASE"/>
    <property type="match status" value="1"/>
</dbReference>
<reference evidence="5" key="1">
    <citation type="submission" date="2016-10" db="EMBL/GenBank/DDBJ databases">
        <authorList>
            <person name="Varghese N."/>
            <person name="Submissions S."/>
        </authorList>
    </citation>
    <scope>NUCLEOTIDE SEQUENCE [LARGE SCALE GENOMIC DNA]</scope>
    <source>
        <strain evidence="5">CGMCC 1.11101</strain>
    </source>
</reference>
<dbReference type="GO" id="GO:0005829">
    <property type="term" value="C:cytosol"/>
    <property type="evidence" value="ECO:0007669"/>
    <property type="project" value="TreeGrafter"/>
</dbReference>
<protein>
    <submittedName>
        <fullName evidence="4">Purine nucleosidase</fullName>
    </submittedName>
</protein>
<dbReference type="Pfam" id="PF01156">
    <property type="entry name" value="IU_nuc_hydro"/>
    <property type="match status" value="1"/>
</dbReference>
<dbReference type="Proteomes" id="UP000198867">
    <property type="component" value="Unassembled WGS sequence"/>
</dbReference>
<dbReference type="PANTHER" id="PTHR12304:SF46">
    <property type="entry name" value="INOSINE-ADENOSINE-GUANOSINE-NUCLEOSIDE HYDROLASE"/>
    <property type="match status" value="1"/>
</dbReference>
<evidence type="ECO:0000259" key="3">
    <source>
        <dbReference type="Pfam" id="PF01156"/>
    </source>
</evidence>
<dbReference type="Gene3D" id="3.90.245.10">
    <property type="entry name" value="Ribonucleoside hydrolase-like"/>
    <property type="match status" value="1"/>
</dbReference>
<dbReference type="OrthoDB" id="9797882at2"/>
<dbReference type="GO" id="GO:0006152">
    <property type="term" value="P:purine nucleoside catabolic process"/>
    <property type="evidence" value="ECO:0007669"/>
    <property type="project" value="TreeGrafter"/>
</dbReference>
<gene>
    <name evidence="4" type="ORF">SAMN05216219_0056</name>
</gene>
<keyword evidence="1" id="KW-0378">Hydrolase</keyword>
<dbReference type="InterPro" id="IPR036452">
    <property type="entry name" value="Ribo_hydro-like"/>
</dbReference>
<proteinExistence type="predicted"/>
<dbReference type="SUPFAM" id="SSF53590">
    <property type="entry name" value="Nucleoside hydrolase"/>
    <property type="match status" value="1"/>
</dbReference>
<evidence type="ECO:0000313" key="4">
    <source>
        <dbReference type="EMBL" id="SFN34730.1"/>
    </source>
</evidence>
<dbReference type="GO" id="GO:0008477">
    <property type="term" value="F:purine nucleosidase activity"/>
    <property type="evidence" value="ECO:0007669"/>
    <property type="project" value="TreeGrafter"/>
</dbReference>
<dbReference type="InterPro" id="IPR023186">
    <property type="entry name" value="IUNH"/>
</dbReference>
<dbReference type="RefSeq" id="WP_090707829.1">
    <property type="nucleotide sequence ID" value="NZ_FOVM01000001.1"/>
</dbReference>
<evidence type="ECO:0000256" key="2">
    <source>
        <dbReference type="ARBA" id="ARBA00023295"/>
    </source>
</evidence>
<organism evidence="4 5">
    <name type="scientific">Mycetocola miduiensis</name>
    <dbReference type="NCBI Taxonomy" id="995034"/>
    <lineage>
        <taxon>Bacteria</taxon>
        <taxon>Bacillati</taxon>
        <taxon>Actinomycetota</taxon>
        <taxon>Actinomycetes</taxon>
        <taxon>Micrococcales</taxon>
        <taxon>Microbacteriaceae</taxon>
        <taxon>Mycetocola</taxon>
    </lineage>
</organism>